<feature type="region of interest" description="Disordered" evidence="1">
    <location>
        <begin position="188"/>
        <end position="250"/>
    </location>
</feature>
<feature type="region of interest" description="Disordered" evidence="1">
    <location>
        <begin position="733"/>
        <end position="776"/>
    </location>
</feature>
<name>A0A249XSH7_9CAUD</name>
<feature type="compositionally biased region" description="Polar residues" evidence="1">
    <location>
        <begin position="733"/>
        <end position="744"/>
    </location>
</feature>
<proteinExistence type="predicted"/>
<feature type="region of interest" description="Disordered" evidence="1">
    <location>
        <begin position="286"/>
        <end position="316"/>
    </location>
</feature>
<keyword evidence="3" id="KW-1185">Reference proteome</keyword>
<gene>
    <name evidence="2" type="ORF">SEA_PHABBA_133</name>
</gene>
<dbReference type="Proteomes" id="UP000226037">
    <property type="component" value="Segment"/>
</dbReference>
<evidence type="ECO:0000313" key="3">
    <source>
        <dbReference type="Proteomes" id="UP000226037"/>
    </source>
</evidence>
<evidence type="ECO:0000256" key="1">
    <source>
        <dbReference type="SAM" id="MobiDB-lite"/>
    </source>
</evidence>
<reference evidence="3" key="1">
    <citation type="submission" date="2017-08" db="EMBL/GenBank/DDBJ databases">
        <authorList>
            <person name="de Groot N.N."/>
        </authorList>
    </citation>
    <scope>NUCLEOTIDE SEQUENCE [LARGE SCALE GENOMIC DNA]</scope>
</reference>
<accession>A0A249XSH7</accession>
<feature type="region of interest" description="Disordered" evidence="1">
    <location>
        <begin position="692"/>
        <end position="712"/>
    </location>
</feature>
<organism evidence="2 3">
    <name type="scientific">Mycobacterium phage Phabba</name>
    <dbReference type="NCBI Taxonomy" id="2027899"/>
    <lineage>
        <taxon>Viruses</taxon>
        <taxon>Duplodnaviria</taxon>
        <taxon>Heunggongvirae</taxon>
        <taxon>Uroviricota</taxon>
        <taxon>Caudoviricetes</taxon>
        <taxon>Ceeclamvirinae</taxon>
        <taxon>Myrnavirus</taxon>
        <taxon>Myrnavirus phabba</taxon>
        <taxon>Myranavirus phabba</taxon>
    </lineage>
</organism>
<dbReference type="EMBL" id="MF668280">
    <property type="protein sequence ID" value="ASZ74702.1"/>
    <property type="molecule type" value="Genomic_DNA"/>
</dbReference>
<protein>
    <submittedName>
        <fullName evidence="2">Tape measure protein</fullName>
    </submittedName>
</protein>
<evidence type="ECO:0000313" key="2">
    <source>
        <dbReference type="EMBL" id="ASZ74702.1"/>
    </source>
</evidence>
<sequence length="776" mass="80294">MTNPENFDYRDDSVVAKLSVDIPAATLTDLDQVRERVANIRVENEANARATGEWSGYLQSMPQIIEQANQAYRNMITQLERMSYIQQELGGHANVGVQGAPMGGQGGPAAYNTAAPSGYVDPFMGLPGQGVNGGMNPQGMTGFMQSMMMNDPRTFANMAAQRGGYVNPAQLGLIGGAVASRTGVTGGVGGGMGQGAPAPGGMSSQPTSTGRDANAAPDQHNSGQPNTSEPQNVPATPHPNTPAWQQHAAAVGSTAMSVLNETRSGTRSGGALGGAGALLGAIGRIGGHGGTGGPPGGSGGDPSGGGGGDDGGGGSTWGGIAKGAGLAGMGIAAGVAANRFVQNAGEQIQQYSNLGAQEGGGAMEGFGREMGARMMAMNPFITLEQSRAIMQTALRNGYTGQEFDTVTEMMATNLKDMNMSATQSMELFRTTVEKGGLSVQDFGKEMEHLKDLTRVDGNAMSQDERNAAFAGTTSTLQGMGLEGKSLTQATESINEAFSDNQQLKNIVPQSAQSALQNPSFLSTMAQTNGIKGVTSPTMALRRMQEQGVNVGDAYWKTLQRYAQMAYQGTNGDLTLGADRFMMIVQPLGVNLGSPDDYYELYKQLLDGDVASRGARRGAEAEADPGTGGEVLKAGFAPFGAGVDLIQSGFDAMTGNLPSAWNQLKEAGSSIAAPFKQTARALTGEDEIVANAQRRQAGPTATGPERAENRIRTEGQVNGQVTITVDQQGRVTAPQQIQLTGQQKGVNAGMGSGTMNNPSPGDPNFRHSQGPFAQGPS</sequence>
<feature type="compositionally biased region" description="Polar residues" evidence="1">
    <location>
        <begin position="219"/>
        <end position="234"/>
    </location>
</feature>